<keyword evidence="4" id="KW-1185">Reference proteome</keyword>
<gene>
    <name evidence="3" type="ORF">MGAL_10B073433</name>
</gene>
<name>A0A8B6G9D6_MYTGA</name>
<dbReference type="Gene3D" id="2.120.10.30">
    <property type="entry name" value="TolB, C-terminal domain"/>
    <property type="match status" value="1"/>
</dbReference>
<dbReference type="SUPFAM" id="SSF101898">
    <property type="entry name" value="NHL repeat"/>
    <property type="match status" value="1"/>
</dbReference>
<evidence type="ECO:0000256" key="2">
    <source>
        <dbReference type="PROSITE-ProRule" id="PRU00504"/>
    </source>
</evidence>
<dbReference type="EMBL" id="UYJE01008068">
    <property type="protein sequence ID" value="VDI60781.1"/>
    <property type="molecule type" value="Genomic_DNA"/>
</dbReference>
<evidence type="ECO:0000313" key="4">
    <source>
        <dbReference type="Proteomes" id="UP000596742"/>
    </source>
</evidence>
<dbReference type="PROSITE" id="PS51125">
    <property type="entry name" value="NHL"/>
    <property type="match status" value="1"/>
</dbReference>
<protein>
    <submittedName>
        <fullName evidence="3">Uncharacterized protein</fullName>
    </submittedName>
</protein>
<reference evidence="3" key="1">
    <citation type="submission" date="2018-11" db="EMBL/GenBank/DDBJ databases">
        <authorList>
            <person name="Alioto T."/>
            <person name="Alioto T."/>
        </authorList>
    </citation>
    <scope>NUCLEOTIDE SEQUENCE</scope>
</reference>
<sequence length="324" mass="36570">MEQNNEIEKTINKLGLLESLGEVTVVKTHIAIKRELDVKSEAQVESRERTNITVMTMNTKTKIKINIGEWIRNMTCLMDGSVNLQAFQIKFTQGNSTKSDITKLERLQLQQSSQTDTRTAKRVASAANLSTCIEPYQSTVTAATHFLLEHYSRQLLALEYRSIERQLVSTNLPKTQELLLVKPLEKNEKTTVKCAIKILGREWEIGENWKKHQQRETSPYTLKPRPIGHAPSQIVGNSLSKITPSEDLTGPRGLCTDTYGNIIVADGKSRRLIVISKNGQGSKVLINEEDGLMFPQCISKHNESSGFIGDYLDKYLVKFNLSYE</sequence>
<dbReference type="InterPro" id="IPR011042">
    <property type="entry name" value="6-blade_b-propeller_TolB-like"/>
</dbReference>
<accession>A0A8B6G9D6</accession>
<keyword evidence="1" id="KW-0677">Repeat</keyword>
<organism evidence="3 4">
    <name type="scientific">Mytilus galloprovincialis</name>
    <name type="common">Mediterranean mussel</name>
    <dbReference type="NCBI Taxonomy" id="29158"/>
    <lineage>
        <taxon>Eukaryota</taxon>
        <taxon>Metazoa</taxon>
        <taxon>Spiralia</taxon>
        <taxon>Lophotrochozoa</taxon>
        <taxon>Mollusca</taxon>
        <taxon>Bivalvia</taxon>
        <taxon>Autobranchia</taxon>
        <taxon>Pteriomorphia</taxon>
        <taxon>Mytilida</taxon>
        <taxon>Mytiloidea</taxon>
        <taxon>Mytilidae</taxon>
        <taxon>Mytilinae</taxon>
        <taxon>Mytilus</taxon>
    </lineage>
</organism>
<dbReference type="OrthoDB" id="6108862at2759"/>
<feature type="repeat" description="NHL" evidence="2">
    <location>
        <begin position="244"/>
        <end position="278"/>
    </location>
</feature>
<proteinExistence type="predicted"/>
<comment type="caution">
    <text evidence="3">The sequence shown here is derived from an EMBL/GenBank/DDBJ whole genome shotgun (WGS) entry which is preliminary data.</text>
</comment>
<evidence type="ECO:0000256" key="1">
    <source>
        <dbReference type="ARBA" id="ARBA00022737"/>
    </source>
</evidence>
<dbReference type="AlphaFoldDB" id="A0A8B6G9D6"/>
<dbReference type="InterPro" id="IPR001258">
    <property type="entry name" value="NHL_repeat"/>
</dbReference>
<evidence type="ECO:0000313" key="3">
    <source>
        <dbReference type="EMBL" id="VDI60781.1"/>
    </source>
</evidence>
<dbReference type="Proteomes" id="UP000596742">
    <property type="component" value="Unassembled WGS sequence"/>
</dbReference>